<dbReference type="EMBL" id="BGZK01000023">
    <property type="protein sequence ID" value="GBP06687.1"/>
    <property type="molecule type" value="Genomic_DNA"/>
</dbReference>
<dbReference type="Proteomes" id="UP000299102">
    <property type="component" value="Unassembled WGS sequence"/>
</dbReference>
<keyword evidence="1" id="KW-0812">Transmembrane</keyword>
<feature type="transmembrane region" description="Helical" evidence="1">
    <location>
        <begin position="12"/>
        <end position="34"/>
    </location>
</feature>
<dbReference type="AlphaFoldDB" id="A0A4C1SZL0"/>
<accession>A0A4C1SZL0</accession>
<comment type="caution">
    <text evidence="2">The sequence shown here is derived from an EMBL/GenBank/DDBJ whole genome shotgun (WGS) entry which is preliminary data.</text>
</comment>
<organism evidence="2 3">
    <name type="scientific">Eumeta variegata</name>
    <name type="common">Bagworm moth</name>
    <name type="synonym">Eumeta japonica</name>
    <dbReference type="NCBI Taxonomy" id="151549"/>
    <lineage>
        <taxon>Eukaryota</taxon>
        <taxon>Metazoa</taxon>
        <taxon>Ecdysozoa</taxon>
        <taxon>Arthropoda</taxon>
        <taxon>Hexapoda</taxon>
        <taxon>Insecta</taxon>
        <taxon>Pterygota</taxon>
        <taxon>Neoptera</taxon>
        <taxon>Endopterygota</taxon>
        <taxon>Lepidoptera</taxon>
        <taxon>Glossata</taxon>
        <taxon>Ditrysia</taxon>
        <taxon>Tineoidea</taxon>
        <taxon>Psychidae</taxon>
        <taxon>Oiketicinae</taxon>
        <taxon>Eumeta</taxon>
    </lineage>
</organism>
<reference evidence="2 3" key="1">
    <citation type="journal article" date="2019" name="Commun. Biol.">
        <title>The bagworm genome reveals a unique fibroin gene that provides high tensile strength.</title>
        <authorList>
            <person name="Kono N."/>
            <person name="Nakamura H."/>
            <person name="Ohtoshi R."/>
            <person name="Tomita M."/>
            <person name="Numata K."/>
            <person name="Arakawa K."/>
        </authorList>
    </citation>
    <scope>NUCLEOTIDE SEQUENCE [LARGE SCALE GENOMIC DNA]</scope>
</reference>
<name>A0A4C1SZL0_EUMVA</name>
<keyword evidence="1" id="KW-0472">Membrane</keyword>
<keyword evidence="3" id="KW-1185">Reference proteome</keyword>
<evidence type="ECO:0000256" key="1">
    <source>
        <dbReference type="SAM" id="Phobius"/>
    </source>
</evidence>
<evidence type="ECO:0000313" key="2">
    <source>
        <dbReference type="EMBL" id="GBP06687.1"/>
    </source>
</evidence>
<proteinExistence type="predicted"/>
<evidence type="ECO:0000313" key="3">
    <source>
        <dbReference type="Proteomes" id="UP000299102"/>
    </source>
</evidence>
<gene>
    <name evidence="2" type="ORF">EVAR_92640_1</name>
</gene>
<protein>
    <submittedName>
        <fullName evidence="2">Uncharacterized protein</fullName>
    </submittedName>
</protein>
<sequence>MGTSRPPPRNNRSYVTVYTLMIFLCPVNMGGYYFKSYDPNACANFIAVVGLQTMDLYILKSVMAKGGWSDLGPELLTSGRRDRSCEGPRTVVVTATRAGGLYDSREPIESFCPRAEFGPGSLSFEGVALIYRAATARTCSTTGFLECTECCS</sequence>
<keyword evidence="1" id="KW-1133">Transmembrane helix</keyword>